<keyword evidence="2" id="KW-0121">Carboxypeptidase</keyword>
<evidence type="ECO:0000313" key="2">
    <source>
        <dbReference type="EMBL" id="KXI28788.1"/>
    </source>
</evidence>
<dbReference type="GO" id="GO:0006508">
    <property type="term" value="P:proteolysis"/>
    <property type="evidence" value="ECO:0007669"/>
    <property type="project" value="InterPro"/>
</dbReference>
<keyword evidence="3" id="KW-1185">Reference proteome</keyword>
<dbReference type="Proteomes" id="UP000070299">
    <property type="component" value="Unassembled WGS sequence"/>
</dbReference>
<keyword evidence="2" id="KW-0645">Protease</keyword>
<gene>
    <name evidence="2" type="ORF">AX660_11295</name>
</gene>
<dbReference type="RefSeq" id="WP_068375521.1">
    <property type="nucleotide sequence ID" value="NZ_LSNE01000005.1"/>
</dbReference>
<dbReference type="STRING" id="1799789.AX660_11295"/>
<evidence type="ECO:0000259" key="1">
    <source>
        <dbReference type="Pfam" id="PF02557"/>
    </source>
</evidence>
<dbReference type="PANTHER" id="PTHR34385:SF1">
    <property type="entry name" value="PEPTIDOGLYCAN L-ALANYL-D-GLUTAMATE ENDOPEPTIDASE CWLK"/>
    <property type="match status" value="1"/>
</dbReference>
<name>A0A136A0K9_9ALTE</name>
<accession>A0A136A0K9</accession>
<keyword evidence="2" id="KW-0378">Hydrolase</keyword>
<dbReference type="SUPFAM" id="SSF55166">
    <property type="entry name" value="Hedgehog/DD-peptidase"/>
    <property type="match status" value="1"/>
</dbReference>
<dbReference type="InterPro" id="IPR052179">
    <property type="entry name" value="DD-CPase-like"/>
</dbReference>
<dbReference type="OrthoDB" id="9792074at2"/>
<dbReference type="InterPro" id="IPR003709">
    <property type="entry name" value="VanY-like_core_dom"/>
</dbReference>
<protein>
    <submittedName>
        <fullName evidence="2">D-alanyl-D-alanine carboxypeptidase</fullName>
    </submittedName>
</protein>
<dbReference type="EMBL" id="LSNE01000005">
    <property type="protein sequence ID" value="KXI28788.1"/>
    <property type="molecule type" value="Genomic_DNA"/>
</dbReference>
<dbReference type="Gene3D" id="3.30.1380.10">
    <property type="match status" value="1"/>
</dbReference>
<reference evidence="3" key="1">
    <citation type="submission" date="2016-02" db="EMBL/GenBank/DDBJ databases">
        <authorList>
            <person name="Schultz-Johansen M."/>
            <person name="Glaring M.A."/>
            <person name="Bech P.K."/>
            <person name="Stougaard P."/>
        </authorList>
    </citation>
    <scope>NUCLEOTIDE SEQUENCE [LARGE SCALE GENOMIC DNA]</scope>
    <source>
        <strain evidence="3">S66</strain>
    </source>
</reference>
<dbReference type="AlphaFoldDB" id="A0A136A0K9"/>
<dbReference type="InterPro" id="IPR009045">
    <property type="entry name" value="Zn_M74/Hedgehog-like"/>
</dbReference>
<comment type="caution">
    <text evidence="2">The sequence shown here is derived from an EMBL/GenBank/DDBJ whole genome shotgun (WGS) entry which is preliminary data.</text>
</comment>
<feature type="domain" description="D-alanyl-D-alanine carboxypeptidase-like core" evidence="1">
    <location>
        <begin position="21"/>
        <end position="179"/>
    </location>
</feature>
<dbReference type="CDD" id="cd14847">
    <property type="entry name" value="DD-carboxypeptidase_like"/>
    <property type="match status" value="1"/>
</dbReference>
<sequence length="226" mass="25572">MITALNLMGLDDSHLVECQFQHKLQPQVCQAFNAMQKAALADGIDCQIVSAYRGFAQQLIIWQKKWAGEKVLLDINEQALVFSSLNEEEKLHAILTWSALPGTSRHHWGTDLDVYDRASVKQCGAPFQLVQSEYQDPDGPCFTLNNWLDKHAENFGFIRPYQTYKGGVAAEPWHLSYHPLAEEAVQVFDIVALTKRLSEHNIGGLHLILDNLPSIYQRYVLNKGHS</sequence>
<dbReference type="PANTHER" id="PTHR34385">
    <property type="entry name" value="D-ALANYL-D-ALANINE CARBOXYPEPTIDASE"/>
    <property type="match status" value="1"/>
</dbReference>
<evidence type="ECO:0000313" key="3">
    <source>
        <dbReference type="Proteomes" id="UP000070299"/>
    </source>
</evidence>
<dbReference type="Pfam" id="PF02557">
    <property type="entry name" value="VanY"/>
    <property type="match status" value="1"/>
</dbReference>
<organism evidence="2 3">
    <name type="scientific">Paraglaciecola hydrolytica</name>
    <dbReference type="NCBI Taxonomy" id="1799789"/>
    <lineage>
        <taxon>Bacteria</taxon>
        <taxon>Pseudomonadati</taxon>
        <taxon>Pseudomonadota</taxon>
        <taxon>Gammaproteobacteria</taxon>
        <taxon>Alteromonadales</taxon>
        <taxon>Alteromonadaceae</taxon>
        <taxon>Paraglaciecola</taxon>
    </lineage>
</organism>
<dbReference type="GO" id="GO:0004180">
    <property type="term" value="F:carboxypeptidase activity"/>
    <property type="evidence" value="ECO:0007669"/>
    <property type="project" value="UniProtKB-KW"/>
</dbReference>
<proteinExistence type="predicted"/>